<evidence type="ECO:0000256" key="3">
    <source>
        <dbReference type="ARBA" id="ARBA00004173"/>
    </source>
</evidence>
<dbReference type="GO" id="GO:0006508">
    <property type="term" value="P:proteolysis"/>
    <property type="evidence" value="ECO:0007669"/>
    <property type="project" value="UniProtKB-KW"/>
</dbReference>
<evidence type="ECO:0000256" key="7">
    <source>
        <dbReference type="ARBA" id="ARBA00022723"/>
    </source>
</evidence>
<accession>A0A1Q3BCH9</accession>
<sequence>MALKHLLALARRSYKPNTNPLYLTPVRSSTSIAISPESPPPPTAQIYDRLAESVKSKLKQLENPNPRFLKYGSPHPSLTSHTHILSSPETRITVLPNGLRVATESNLAAKTASVGVWIDAGSRFETDETNGTAHFLEHMIFKGTQRRSVRGLEEEIENMGGHLNAYTSREQTTYYAKVMDKDVNQALDILADILQNSKFDDNLISRERDVILREMEEVEGQTEEVIFDHLHATAFQYTPLGRTILGPAQNIKTITRDHLKNYIQTHYTAPRMVIAASGAVKHEEIVEQVKKLFTKLSADPTTASQLVAKEPAAFSGSEVRMLDDDIPLAQFAVAFNGASWIDPDSIALMVMQAMLGSWNKSSGSGKHMGSELAQRVGINEIAESMMAFNTNYKDTGLFGVYAVAKPDCLGDLAHAIMYETTKLAYRVSEADVTRARNQLKSSLLLHIDGTSPIAEDIGRQLLTYGRRIPFAELFARIDAVDASTIKRVANRFIYDRDIAIAAMGPIQGLPDYNWFRRRTYWNRY</sequence>
<comment type="catalytic activity">
    <reaction evidence="1">
        <text>Release of N-terminal transit peptides from precursor proteins imported into the mitochondrion, typically with Arg in position P2.</text>
        <dbReference type="EC" id="3.4.24.64"/>
    </reaction>
</comment>
<evidence type="ECO:0000256" key="14">
    <source>
        <dbReference type="RuleBase" id="RU004447"/>
    </source>
</evidence>
<organism evidence="17 18">
    <name type="scientific">Cephalotus follicularis</name>
    <name type="common">Albany pitcher plant</name>
    <dbReference type="NCBI Taxonomy" id="3775"/>
    <lineage>
        <taxon>Eukaryota</taxon>
        <taxon>Viridiplantae</taxon>
        <taxon>Streptophyta</taxon>
        <taxon>Embryophyta</taxon>
        <taxon>Tracheophyta</taxon>
        <taxon>Spermatophyta</taxon>
        <taxon>Magnoliopsida</taxon>
        <taxon>eudicotyledons</taxon>
        <taxon>Gunneridae</taxon>
        <taxon>Pentapetalae</taxon>
        <taxon>rosids</taxon>
        <taxon>fabids</taxon>
        <taxon>Oxalidales</taxon>
        <taxon>Cephalotaceae</taxon>
        <taxon>Cephalotus</taxon>
    </lineage>
</organism>
<dbReference type="FunFam" id="3.30.830.10:FF:000002">
    <property type="entry name" value="Mitochondrial-processing peptidase subunit beta"/>
    <property type="match status" value="1"/>
</dbReference>
<feature type="domain" description="Peptidase M16 N-terminal" evidence="15">
    <location>
        <begin position="100"/>
        <end position="247"/>
    </location>
</feature>
<dbReference type="FunCoup" id="A0A1Q3BCH9">
    <property type="interactions" value="2941"/>
</dbReference>
<dbReference type="GO" id="GO:0005759">
    <property type="term" value="C:mitochondrial matrix"/>
    <property type="evidence" value="ECO:0007669"/>
    <property type="project" value="UniProtKB-ARBA"/>
</dbReference>
<feature type="domain" description="Peptidase M16 C-terminal" evidence="16">
    <location>
        <begin position="253"/>
        <end position="439"/>
    </location>
</feature>
<dbReference type="InterPro" id="IPR011249">
    <property type="entry name" value="Metalloenz_LuxS/M16"/>
</dbReference>
<protein>
    <recommendedName>
        <fullName evidence="5">mitochondrial processing peptidase</fullName>
        <ecNumber evidence="5">3.4.24.64</ecNumber>
    </recommendedName>
    <alternativeName>
        <fullName evidence="13">Beta-MPP</fullName>
    </alternativeName>
</protein>
<name>A0A1Q3BCH9_CEPFO</name>
<evidence type="ECO:0000256" key="2">
    <source>
        <dbReference type="ARBA" id="ARBA00001947"/>
    </source>
</evidence>
<keyword evidence="7" id="KW-0479">Metal-binding</keyword>
<comment type="caution">
    <text evidence="17">The sequence shown here is derived from an EMBL/GenBank/DDBJ whole genome shotgun (WGS) entry which is preliminary data.</text>
</comment>
<dbReference type="SUPFAM" id="SSF63411">
    <property type="entry name" value="LuxS/MPP-like metallohydrolase"/>
    <property type="match status" value="2"/>
</dbReference>
<dbReference type="PANTHER" id="PTHR11851">
    <property type="entry name" value="METALLOPROTEASE"/>
    <property type="match status" value="1"/>
</dbReference>
<dbReference type="FunFam" id="3.30.830.10:FF:000001">
    <property type="entry name" value="Mitochondrial-processing peptidase subunit beta, mitochondrial"/>
    <property type="match status" value="1"/>
</dbReference>
<comment type="cofactor">
    <cofactor evidence="2">
        <name>Zn(2+)</name>
        <dbReference type="ChEBI" id="CHEBI:29105"/>
    </cofactor>
</comment>
<dbReference type="InterPro" id="IPR007863">
    <property type="entry name" value="Peptidase_M16_C"/>
</dbReference>
<evidence type="ECO:0000256" key="10">
    <source>
        <dbReference type="ARBA" id="ARBA00022946"/>
    </source>
</evidence>
<evidence type="ECO:0000313" key="17">
    <source>
        <dbReference type="EMBL" id="GAV65700.1"/>
    </source>
</evidence>
<keyword evidence="10" id="KW-0809">Transit peptide</keyword>
<comment type="subcellular location">
    <subcellularLocation>
        <location evidence="3">Mitochondrion</location>
    </subcellularLocation>
</comment>
<dbReference type="AlphaFoldDB" id="A0A1Q3BCH9"/>
<evidence type="ECO:0000256" key="6">
    <source>
        <dbReference type="ARBA" id="ARBA00022670"/>
    </source>
</evidence>
<keyword evidence="12" id="KW-0496">Mitochondrion</keyword>
<evidence type="ECO:0000313" key="18">
    <source>
        <dbReference type="Proteomes" id="UP000187406"/>
    </source>
</evidence>
<dbReference type="InParanoid" id="A0A1Q3BCH9"/>
<keyword evidence="11" id="KW-0482">Metalloprotease</keyword>
<evidence type="ECO:0000259" key="16">
    <source>
        <dbReference type="Pfam" id="PF05193"/>
    </source>
</evidence>
<evidence type="ECO:0000259" key="15">
    <source>
        <dbReference type="Pfam" id="PF00675"/>
    </source>
</evidence>
<dbReference type="GO" id="GO:0046872">
    <property type="term" value="F:metal ion binding"/>
    <property type="evidence" value="ECO:0007669"/>
    <property type="project" value="UniProtKB-KW"/>
</dbReference>
<evidence type="ECO:0000256" key="1">
    <source>
        <dbReference type="ARBA" id="ARBA00001098"/>
    </source>
</evidence>
<dbReference type="Pfam" id="PF05193">
    <property type="entry name" value="Peptidase_M16_C"/>
    <property type="match status" value="1"/>
</dbReference>
<dbReference type="InterPro" id="IPR011765">
    <property type="entry name" value="Pept_M16_N"/>
</dbReference>
<evidence type="ECO:0000256" key="11">
    <source>
        <dbReference type="ARBA" id="ARBA00023049"/>
    </source>
</evidence>
<dbReference type="PANTHER" id="PTHR11851:SF149">
    <property type="entry name" value="GH01077P"/>
    <property type="match status" value="1"/>
</dbReference>
<dbReference type="GO" id="GO:0004222">
    <property type="term" value="F:metalloendopeptidase activity"/>
    <property type="evidence" value="ECO:0007669"/>
    <property type="project" value="UniProtKB-EC"/>
</dbReference>
<dbReference type="OrthoDB" id="10251424at2759"/>
<keyword evidence="6" id="KW-0645">Protease</keyword>
<evidence type="ECO:0000256" key="13">
    <source>
        <dbReference type="ARBA" id="ARBA00031018"/>
    </source>
</evidence>
<keyword evidence="18" id="KW-1185">Reference proteome</keyword>
<dbReference type="EMBL" id="BDDD01000428">
    <property type="protein sequence ID" value="GAV65700.1"/>
    <property type="molecule type" value="Genomic_DNA"/>
</dbReference>
<gene>
    <name evidence="17" type="ORF">CFOL_v3_09214</name>
</gene>
<dbReference type="Proteomes" id="UP000187406">
    <property type="component" value="Unassembled WGS sequence"/>
</dbReference>
<dbReference type="InterPro" id="IPR001431">
    <property type="entry name" value="Pept_M16_Zn_BS"/>
</dbReference>
<proteinExistence type="inferred from homology"/>
<dbReference type="InterPro" id="IPR050361">
    <property type="entry name" value="MPP/UQCRC_Complex"/>
</dbReference>
<dbReference type="Gene3D" id="3.30.830.10">
    <property type="entry name" value="Metalloenzyme, LuxS/M16 peptidase-like"/>
    <property type="match status" value="2"/>
</dbReference>
<keyword evidence="8" id="KW-0378">Hydrolase</keyword>
<evidence type="ECO:0000256" key="12">
    <source>
        <dbReference type="ARBA" id="ARBA00023128"/>
    </source>
</evidence>
<evidence type="ECO:0000256" key="9">
    <source>
        <dbReference type="ARBA" id="ARBA00022833"/>
    </source>
</evidence>
<evidence type="ECO:0000256" key="4">
    <source>
        <dbReference type="ARBA" id="ARBA00007261"/>
    </source>
</evidence>
<keyword evidence="9" id="KW-0862">Zinc</keyword>
<dbReference type="STRING" id="3775.A0A1Q3BCH9"/>
<comment type="similarity">
    <text evidence="4 14">Belongs to the peptidase M16 family.</text>
</comment>
<dbReference type="EC" id="3.4.24.64" evidence="5"/>
<dbReference type="PROSITE" id="PS00143">
    <property type="entry name" value="INSULINASE"/>
    <property type="match status" value="1"/>
</dbReference>
<reference evidence="18" key="1">
    <citation type="submission" date="2016-04" db="EMBL/GenBank/DDBJ databases">
        <title>Cephalotus genome sequencing.</title>
        <authorList>
            <person name="Fukushima K."/>
            <person name="Hasebe M."/>
            <person name="Fang X."/>
        </authorList>
    </citation>
    <scope>NUCLEOTIDE SEQUENCE [LARGE SCALE GENOMIC DNA]</scope>
    <source>
        <strain evidence="18">cv. St1</strain>
    </source>
</reference>
<evidence type="ECO:0000256" key="5">
    <source>
        <dbReference type="ARBA" id="ARBA00012299"/>
    </source>
</evidence>
<dbReference type="Pfam" id="PF00675">
    <property type="entry name" value="Peptidase_M16"/>
    <property type="match status" value="1"/>
</dbReference>
<evidence type="ECO:0000256" key="8">
    <source>
        <dbReference type="ARBA" id="ARBA00022801"/>
    </source>
</evidence>